<gene>
    <name evidence="9" type="ORF">SAMN04487969_104330</name>
    <name evidence="10" type="ORF">SAMN04487969_1461</name>
</gene>
<dbReference type="GO" id="GO:0005886">
    <property type="term" value="C:plasma membrane"/>
    <property type="evidence" value="ECO:0007669"/>
    <property type="project" value="UniProtKB-SubCell"/>
</dbReference>
<comment type="similarity">
    <text evidence="6">Belongs to the ABC-4 integral membrane protein family.</text>
</comment>
<evidence type="ECO:0000256" key="6">
    <source>
        <dbReference type="ARBA" id="ARBA00038076"/>
    </source>
</evidence>
<dbReference type="InterPro" id="IPR003838">
    <property type="entry name" value="ABC3_permease_C"/>
</dbReference>
<evidence type="ECO:0000256" key="4">
    <source>
        <dbReference type="ARBA" id="ARBA00022989"/>
    </source>
</evidence>
<accession>A0A1I2C7X1</accession>
<proteinExistence type="inferred from homology"/>
<dbReference type="GO" id="GO:0022857">
    <property type="term" value="F:transmembrane transporter activity"/>
    <property type="evidence" value="ECO:0007669"/>
    <property type="project" value="TreeGrafter"/>
</dbReference>
<keyword evidence="11" id="KW-1185">Reference proteome</keyword>
<evidence type="ECO:0000313" key="11">
    <source>
        <dbReference type="Proteomes" id="UP000183410"/>
    </source>
</evidence>
<evidence type="ECO:0000256" key="1">
    <source>
        <dbReference type="ARBA" id="ARBA00004651"/>
    </source>
</evidence>
<sequence length="113" mass="12551">IVNTVSTNLILRTKEFAVLKAIGMTQKEIRKMIILEGVFYGLFAAVYGVMIGTALNFGIHRLFMDAVEIAWAIPWLSIGFAFIGAIITTLIATVWPMYRLNKASIVDSLGREN</sequence>
<dbReference type="Pfam" id="PF02687">
    <property type="entry name" value="FtsX"/>
    <property type="match status" value="1"/>
</dbReference>
<dbReference type="EMBL" id="FONN01000046">
    <property type="protein sequence ID" value="SFF46921.1"/>
    <property type="molecule type" value="Genomic_DNA"/>
</dbReference>
<reference evidence="9" key="2">
    <citation type="submission" date="2016-10" db="EMBL/GenBank/DDBJ databases">
        <authorList>
            <person name="de Groot N.N."/>
        </authorList>
    </citation>
    <scope>NUCLEOTIDE SEQUENCE [LARGE SCALE GENOMIC DNA]</scope>
    <source>
        <strain evidence="9">CGMCC 1.10223</strain>
    </source>
</reference>
<keyword evidence="3 7" id="KW-0812">Transmembrane</keyword>
<feature type="transmembrane region" description="Helical" evidence="7">
    <location>
        <begin position="37"/>
        <end position="59"/>
    </location>
</feature>
<protein>
    <submittedName>
        <fullName evidence="9">FtsX-like permease family protein</fullName>
    </submittedName>
</protein>
<evidence type="ECO:0000259" key="8">
    <source>
        <dbReference type="Pfam" id="PF02687"/>
    </source>
</evidence>
<dbReference type="InterPro" id="IPR050250">
    <property type="entry name" value="Macrolide_Exporter_MacB"/>
</dbReference>
<feature type="non-terminal residue" evidence="9">
    <location>
        <position position="1"/>
    </location>
</feature>
<evidence type="ECO:0000256" key="7">
    <source>
        <dbReference type="SAM" id="Phobius"/>
    </source>
</evidence>
<dbReference type="EMBL" id="FONN01000004">
    <property type="protein sequence ID" value="SFE64308.1"/>
    <property type="molecule type" value="Genomic_DNA"/>
</dbReference>
<evidence type="ECO:0000256" key="5">
    <source>
        <dbReference type="ARBA" id="ARBA00023136"/>
    </source>
</evidence>
<feature type="domain" description="ABC3 transporter permease C-terminal" evidence="8">
    <location>
        <begin position="1"/>
        <end position="104"/>
    </location>
</feature>
<dbReference type="AlphaFoldDB" id="A0A1I2C7X1"/>
<dbReference type="Proteomes" id="UP000183410">
    <property type="component" value="Unassembled WGS sequence"/>
</dbReference>
<comment type="subcellular location">
    <subcellularLocation>
        <location evidence="1">Cell membrane</location>
        <topology evidence="1">Multi-pass membrane protein</topology>
    </subcellularLocation>
</comment>
<evidence type="ECO:0000256" key="3">
    <source>
        <dbReference type="ARBA" id="ARBA00022692"/>
    </source>
</evidence>
<evidence type="ECO:0000256" key="2">
    <source>
        <dbReference type="ARBA" id="ARBA00022475"/>
    </source>
</evidence>
<name>A0A1I2C7X1_9BACL</name>
<dbReference type="PANTHER" id="PTHR30572:SF4">
    <property type="entry name" value="ABC TRANSPORTER PERMEASE YTRF"/>
    <property type="match status" value="1"/>
</dbReference>
<keyword evidence="2" id="KW-1003">Cell membrane</keyword>
<feature type="transmembrane region" description="Helical" evidence="7">
    <location>
        <begin position="71"/>
        <end position="95"/>
    </location>
</feature>
<reference evidence="11" key="1">
    <citation type="submission" date="2016-10" db="EMBL/GenBank/DDBJ databases">
        <authorList>
            <person name="Varghese N."/>
            <person name="Submissions S."/>
        </authorList>
    </citation>
    <scope>NUCLEOTIDE SEQUENCE [LARGE SCALE GENOMIC DNA]</scope>
    <source>
        <strain evidence="11">CGMCC 1.10223</strain>
    </source>
</reference>
<keyword evidence="4 7" id="KW-1133">Transmembrane helix</keyword>
<organism evidence="9 11">
    <name type="scientific">Paenibacillus algorifonticola</name>
    <dbReference type="NCBI Taxonomy" id="684063"/>
    <lineage>
        <taxon>Bacteria</taxon>
        <taxon>Bacillati</taxon>
        <taxon>Bacillota</taxon>
        <taxon>Bacilli</taxon>
        <taxon>Bacillales</taxon>
        <taxon>Paenibacillaceae</taxon>
        <taxon>Paenibacillus</taxon>
    </lineage>
</organism>
<evidence type="ECO:0000313" key="9">
    <source>
        <dbReference type="EMBL" id="SFE64308.1"/>
    </source>
</evidence>
<keyword evidence="5 7" id="KW-0472">Membrane</keyword>
<dbReference type="PANTHER" id="PTHR30572">
    <property type="entry name" value="MEMBRANE COMPONENT OF TRANSPORTER-RELATED"/>
    <property type="match status" value="1"/>
</dbReference>
<evidence type="ECO:0000313" key="10">
    <source>
        <dbReference type="EMBL" id="SFF46921.1"/>
    </source>
</evidence>
<dbReference type="RefSeq" id="WP_143088481.1">
    <property type="nucleotide sequence ID" value="NZ_FONN01000004.1"/>
</dbReference>